<dbReference type="Pfam" id="PF07470">
    <property type="entry name" value="Glyco_hydro_88"/>
    <property type="match status" value="1"/>
</dbReference>
<dbReference type="PANTHER" id="PTHR33886:SF8">
    <property type="entry name" value="UNSATURATED RHAMNOGALACTURONAN HYDROLASE (EUROFUNG)"/>
    <property type="match status" value="1"/>
</dbReference>
<evidence type="ECO:0000313" key="3">
    <source>
        <dbReference type="Proteomes" id="UP000266693"/>
    </source>
</evidence>
<evidence type="ECO:0000313" key="2">
    <source>
        <dbReference type="EMBL" id="RHW19102.1"/>
    </source>
</evidence>
<reference evidence="2 3" key="1">
    <citation type="submission" date="2018-08" db="EMBL/GenBank/DDBJ databases">
        <title>The multiple taxonomic identification of Sphingomonas gilva.</title>
        <authorList>
            <person name="Zhu D."/>
            <person name="Zheng S."/>
        </authorList>
    </citation>
    <scope>NUCLEOTIDE SEQUENCE [LARGE SCALE GENOMIC DNA]</scope>
    <source>
        <strain evidence="2 3">ZDH117</strain>
    </source>
</reference>
<dbReference type="AlphaFoldDB" id="A0A396RUP0"/>
<comment type="caution">
    <text evidence="2">The sequence shown here is derived from an EMBL/GenBank/DDBJ whole genome shotgun (WGS) entry which is preliminary data.</text>
</comment>
<dbReference type="InterPro" id="IPR008928">
    <property type="entry name" value="6-hairpin_glycosidase_sf"/>
</dbReference>
<protein>
    <submittedName>
        <fullName evidence="2">Glycosyl hydrolase family 88</fullName>
    </submittedName>
</protein>
<gene>
    <name evidence="2" type="ORF">D1610_03005</name>
</gene>
<dbReference type="SUPFAM" id="SSF48208">
    <property type="entry name" value="Six-hairpin glycosidases"/>
    <property type="match status" value="1"/>
</dbReference>
<keyword evidence="3" id="KW-1185">Reference proteome</keyword>
<dbReference type="InterPro" id="IPR052043">
    <property type="entry name" value="PolySaccharide_Degr_Enz"/>
</dbReference>
<name>A0A396RUP0_9SPHN</name>
<accession>A0A396RUP0</accession>
<dbReference type="OrthoDB" id="258246at2"/>
<dbReference type="GO" id="GO:0016787">
    <property type="term" value="F:hydrolase activity"/>
    <property type="evidence" value="ECO:0007669"/>
    <property type="project" value="UniProtKB-KW"/>
</dbReference>
<dbReference type="Gene3D" id="1.50.10.10">
    <property type="match status" value="1"/>
</dbReference>
<sequence length="392" mass="43515">MGRKWLLLFAFAGGLGTIGGCAPTQAVAPARTAATELPDRARVLATAARAADWQLANLDDLSYMPSARRSTANPRDWQQATFWVALTELADRSADPRYRDAILATGRRVGWKLGDRLHHADDHLIGQAWLWAAEHGAGAQAIAPMRATFDRMLADPQTGSLEFIAPAEGGDPACTTRWCWCDAIFMAPTTLTALTEETGDKRYADFAHREFDAVTDYLYDRQEKLYYRDSRFITRRDPGGAKLFWSRGNGWVMAGIARIIDNLDASDPRRARYVDLFRDMAGRIVTLQRTDGYWAPSLLGDRESAPIETSGTGFYVYSLAWGVNRGLLDRAAYESAIVRGWNALERAVEPDGRLGWVQQVSDRPDDVKREDAQFYGVGALILAGSEVADMVR</sequence>
<dbReference type="InterPro" id="IPR010905">
    <property type="entry name" value="Glyco_hydro_88"/>
</dbReference>
<organism evidence="2 3">
    <name type="scientific">Sphingomonas gilva</name>
    <dbReference type="NCBI Taxonomy" id="2305907"/>
    <lineage>
        <taxon>Bacteria</taxon>
        <taxon>Pseudomonadati</taxon>
        <taxon>Pseudomonadota</taxon>
        <taxon>Alphaproteobacteria</taxon>
        <taxon>Sphingomonadales</taxon>
        <taxon>Sphingomonadaceae</taxon>
        <taxon>Sphingomonas</taxon>
    </lineage>
</organism>
<dbReference type="PANTHER" id="PTHR33886">
    <property type="entry name" value="UNSATURATED RHAMNOGALACTURONAN HYDROLASE (EUROFUNG)"/>
    <property type="match status" value="1"/>
</dbReference>
<dbReference type="Proteomes" id="UP000266693">
    <property type="component" value="Unassembled WGS sequence"/>
</dbReference>
<dbReference type="GO" id="GO:0005975">
    <property type="term" value="P:carbohydrate metabolic process"/>
    <property type="evidence" value="ECO:0007669"/>
    <property type="project" value="InterPro"/>
</dbReference>
<dbReference type="RefSeq" id="WP_118862610.1">
    <property type="nucleotide sequence ID" value="NZ_QWLV01000001.1"/>
</dbReference>
<dbReference type="InterPro" id="IPR012341">
    <property type="entry name" value="6hp_glycosidase-like_sf"/>
</dbReference>
<dbReference type="EMBL" id="QWLV01000001">
    <property type="protein sequence ID" value="RHW19102.1"/>
    <property type="molecule type" value="Genomic_DNA"/>
</dbReference>
<proteinExistence type="predicted"/>
<keyword evidence="1 2" id="KW-0378">Hydrolase</keyword>
<dbReference type="PROSITE" id="PS51257">
    <property type="entry name" value="PROKAR_LIPOPROTEIN"/>
    <property type="match status" value="1"/>
</dbReference>
<evidence type="ECO:0000256" key="1">
    <source>
        <dbReference type="ARBA" id="ARBA00022801"/>
    </source>
</evidence>